<dbReference type="Gene3D" id="1.10.760.10">
    <property type="entry name" value="Cytochrome c-like domain"/>
    <property type="match status" value="1"/>
</dbReference>
<sequence>MQLRTLALIASLIPLAACVKSALPEPEPTGAQDFANYCASCHGAGGKGDGPAAAGLDKKPADLTQLAGPDGKIPMTRVMSKIWGYTRAPDGTLMPRFAPLLESDQMVLFDSGDGIPTPTPRRLVQLAEYLQTIQAK</sequence>
<keyword evidence="3 4" id="KW-0408">Iron</keyword>
<comment type="caution">
    <text evidence="7">The sequence shown here is derived from an EMBL/GenBank/DDBJ whole genome shotgun (WGS) entry which is preliminary data.</text>
</comment>
<feature type="chain" id="PRO_5037619075" evidence="5">
    <location>
        <begin position="23"/>
        <end position="136"/>
    </location>
</feature>
<keyword evidence="8" id="KW-1185">Reference proteome</keyword>
<dbReference type="RefSeq" id="WP_146286057.1">
    <property type="nucleotide sequence ID" value="NZ_BMLP01000001.1"/>
</dbReference>
<dbReference type="Proteomes" id="UP000598196">
    <property type="component" value="Unassembled WGS sequence"/>
</dbReference>
<dbReference type="AlphaFoldDB" id="A0A917YIR6"/>
<feature type="domain" description="Cytochrome c" evidence="6">
    <location>
        <begin position="25"/>
        <end position="134"/>
    </location>
</feature>
<keyword evidence="2 4" id="KW-0479">Metal-binding</keyword>
<dbReference type="GO" id="GO:0046872">
    <property type="term" value="F:metal ion binding"/>
    <property type="evidence" value="ECO:0007669"/>
    <property type="project" value="UniProtKB-KW"/>
</dbReference>
<name>A0A917YIR6_9RHOB</name>
<evidence type="ECO:0000313" key="8">
    <source>
        <dbReference type="Proteomes" id="UP000598196"/>
    </source>
</evidence>
<feature type="signal peptide" evidence="5">
    <location>
        <begin position="1"/>
        <end position="22"/>
    </location>
</feature>
<gene>
    <name evidence="7" type="ORF">GCM10010991_01270</name>
</gene>
<dbReference type="OrthoDB" id="5514238at2"/>
<dbReference type="Pfam" id="PF00034">
    <property type="entry name" value="Cytochrom_C"/>
    <property type="match status" value="1"/>
</dbReference>
<evidence type="ECO:0000259" key="6">
    <source>
        <dbReference type="PROSITE" id="PS51007"/>
    </source>
</evidence>
<keyword evidence="1 4" id="KW-0349">Heme</keyword>
<evidence type="ECO:0000256" key="1">
    <source>
        <dbReference type="ARBA" id="ARBA00022617"/>
    </source>
</evidence>
<reference evidence="7 8" key="1">
    <citation type="journal article" date="2014" name="Int. J. Syst. Evol. Microbiol.">
        <title>Complete genome sequence of Corynebacterium casei LMG S-19264T (=DSM 44701T), isolated from a smear-ripened cheese.</title>
        <authorList>
            <consortium name="US DOE Joint Genome Institute (JGI-PGF)"/>
            <person name="Walter F."/>
            <person name="Albersmeier A."/>
            <person name="Kalinowski J."/>
            <person name="Ruckert C."/>
        </authorList>
    </citation>
    <scope>NUCLEOTIDE SEQUENCE [LARGE SCALE GENOMIC DNA]</scope>
    <source>
        <strain evidence="7 8">CGMCC 1.7029</strain>
    </source>
</reference>
<dbReference type="SUPFAM" id="SSF46626">
    <property type="entry name" value="Cytochrome c"/>
    <property type="match status" value="1"/>
</dbReference>
<dbReference type="GO" id="GO:0009055">
    <property type="term" value="F:electron transfer activity"/>
    <property type="evidence" value="ECO:0007669"/>
    <property type="project" value="InterPro"/>
</dbReference>
<proteinExistence type="predicted"/>
<accession>A0A917YIR6</accession>
<dbReference type="PROSITE" id="PS51007">
    <property type="entry name" value="CYTC"/>
    <property type="match status" value="1"/>
</dbReference>
<organism evidence="7 8">
    <name type="scientific">Gemmobacter aquaticus</name>
    <dbReference type="NCBI Taxonomy" id="490185"/>
    <lineage>
        <taxon>Bacteria</taxon>
        <taxon>Pseudomonadati</taxon>
        <taxon>Pseudomonadota</taxon>
        <taxon>Alphaproteobacteria</taxon>
        <taxon>Rhodobacterales</taxon>
        <taxon>Paracoccaceae</taxon>
        <taxon>Gemmobacter</taxon>
    </lineage>
</organism>
<dbReference type="InterPro" id="IPR009056">
    <property type="entry name" value="Cyt_c-like_dom"/>
</dbReference>
<dbReference type="InterPro" id="IPR036909">
    <property type="entry name" value="Cyt_c-like_dom_sf"/>
</dbReference>
<evidence type="ECO:0000256" key="3">
    <source>
        <dbReference type="ARBA" id="ARBA00023004"/>
    </source>
</evidence>
<dbReference type="EMBL" id="BMLP01000001">
    <property type="protein sequence ID" value="GGO23673.1"/>
    <property type="molecule type" value="Genomic_DNA"/>
</dbReference>
<protein>
    <submittedName>
        <fullName evidence="7">Cytochrome c</fullName>
    </submittedName>
</protein>
<evidence type="ECO:0000256" key="5">
    <source>
        <dbReference type="SAM" id="SignalP"/>
    </source>
</evidence>
<evidence type="ECO:0000256" key="4">
    <source>
        <dbReference type="PROSITE-ProRule" id="PRU00433"/>
    </source>
</evidence>
<evidence type="ECO:0000256" key="2">
    <source>
        <dbReference type="ARBA" id="ARBA00022723"/>
    </source>
</evidence>
<dbReference type="GO" id="GO:0020037">
    <property type="term" value="F:heme binding"/>
    <property type="evidence" value="ECO:0007669"/>
    <property type="project" value="InterPro"/>
</dbReference>
<keyword evidence="5" id="KW-0732">Signal</keyword>
<evidence type="ECO:0000313" key="7">
    <source>
        <dbReference type="EMBL" id="GGO23673.1"/>
    </source>
</evidence>